<organism evidence="1 2">
    <name type="scientific">Modicella reniformis</name>
    <dbReference type="NCBI Taxonomy" id="1440133"/>
    <lineage>
        <taxon>Eukaryota</taxon>
        <taxon>Fungi</taxon>
        <taxon>Fungi incertae sedis</taxon>
        <taxon>Mucoromycota</taxon>
        <taxon>Mortierellomycotina</taxon>
        <taxon>Mortierellomycetes</taxon>
        <taxon>Mortierellales</taxon>
        <taxon>Mortierellaceae</taxon>
        <taxon>Modicella</taxon>
    </lineage>
</organism>
<dbReference type="GO" id="GO:0003830">
    <property type="term" value="F:beta-1,4-mannosylglycoprotein 4-beta-N-acetylglucosaminyltransferase activity"/>
    <property type="evidence" value="ECO:0007669"/>
    <property type="project" value="InterPro"/>
</dbReference>
<evidence type="ECO:0000313" key="1">
    <source>
        <dbReference type="EMBL" id="KAF9993635.1"/>
    </source>
</evidence>
<dbReference type="GO" id="GO:0006044">
    <property type="term" value="P:N-acetylglucosamine metabolic process"/>
    <property type="evidence" value="ECO:0007669"/>
    <property type="project" value="TreeGrafter"/>
</dbReference>
<accession>A0A9P6SRK7</accession>
<proteinExistence type="predicted"/>
<protein>
    <submittedName>
        <fullName evidence="1">Uncharacterized protein</fullName>
    </submittedName>
</protein>
<dbReference type="OrthoDB" id="6474464at2759"/>
<reference evidence="1" key="1">
    <citation type="journal article" date="2020" name="Fungal Divers.">
        <title>Resolving the Mortierellaceae phylogeny through synthesis of multi-gene phylogenetics and phylogenomics.</title>
        <authorList>
            <person name="Vandepol N."/>
            <person name="Liber J."/>
            <person name="Desiro A."/>
            <person name="Na H."/>
            <person name="Kennedy M."/>
            <person name="Barry K."/>
            <person name="Grigoriev I.V."/>
            <person name="Miller A.N."/>
            <person name="O'Donnell K."/>
            <person name="Stajich J.E."/>
            <person name="Bonito G."/>
        </authorList>
    </citation>
    <scope>NUCLEOTIDE SEQUENCE</scope>
    <source>
        <strain evidence="1">MES-2147</strain>
    </source>
</reference>
<dbReference type="Pfam" id="PF04724">
    <property type="entry name" value="Glyco_transf_17"/>
    <property type="match status" value="1"/>
</dbReference>
<keyword evidence="2" id="KW-1185">Reference proteome</keyword>
<evidence type="ECO:0000313" key="2">
    <source>
        <dbReference type="Proteomes" id="UP000749646"/>
    </source>
</evidence>
<name>A0A9P6SRK7_9FUNG</name>
<dbReference type="InterPro" id="IPR006813">
    <property type="entry name" value="Glyco_trans_17"/>
</dbReference>
<comment type="caution">
    <text evidence="1">The sequence shown here is derived from an EMBL/GenBank/DDBJ whole genome shotgun (WGS) entry which is preliminary data.</text>
</comment>
<dbReference type="PANTHER" id="PTHR12224:SF0">
    <property type="entry name" value="BETA-1,4-MANNOSYL-GLYCOPROTEIN 4-BETA-N-ACETYLGLUCOSAMINYLTRANSFERASE"/>
    <property type="match status" value="1"/>
</dbReference>
<dbReference type="GO" id="GO:0016020">
    <property type="term" value="C:membrane"/>
    <property type="evidence" value="ECO:0007669"/>
    <property type="project" value="InterPro"/>
</dbReference>
<dbReference type="Proteomes" id="UP000749646">
    <property type="component" value="Unassembled WGS sequence"/>
</dbReference>
<gene>
    <name evidence="1" type="ORF">BGZ65_010812</name>
</gene>
<sequence>MNRARFAFAESKILYKSLPLYPLENGEDAWINEGKTRNGMTNFLTEAGVQAGDLVTLSDVDEIINGRAIELLKSCEGIPESLHLQTKNYLYSYEFPLGDEGMWRTSIHKWVPGQSRYAHHQTSTTILMDAGWHCSFCFRTIEEFQFKMQAYSHSDRVRYSYLMEPEWIQHAICTGKDLFGMFPEAYSFRDLFSRIGAIPKSESAVGLPRYVLENRVRFKFMLPGGCQREGPLLS</sequence>
<dbReference type="EMBL" id="JAAAHW010001782">
    <property type="protein sequence ID" value="KAF9993635.1"/>
    <property type="molecule type" value="Genomic_DNA"/>
</dbReference>
<dbReference type="AlphaFoldDB" id="A0A9P6SRK7"/>
<dbReference type="PANTHER" id="PTHR12224">
    <property type="entry name" value="BETA-1,4-MANNOSYL-GLYCOPROTEIN BETA-1,4-N-ACETYLGLUCOSAMINYL-TRANSFERASE"/>
    <property type="match status" value="1"/>
</dbReference>